<dbReference type="AlphaFoldDB" id="B0DLN9"/>
<dbReference type="InParanoid" id="B0DLN9"/>
<dbReference type="KEGG" id="lbc:LACBIDRAFT_304464"/>
<dbReference type="EMBL" id="DS547118">
    <property type="protein sequence ID" value="EDR04329.1"/>
    <property type="molecule type" value="Genomic_DNA"/>
</dbReference>
<protein>
    <submittedName>
        <fullName evidence="2">Predicted protein</fullName>
    </submittedName>
</protein>
<dbReference type="RefSeq" id="XP_001884848.1">
    <property type="nucleotide sequence ID" value="XM_001884813.1"/>
</dbReference>
<organism evidence="3">
    <name type="scientific">Laccaria bicolor (strain S238N-H82 / ATCC MYA-4686)</name>
    <name type="common">Bicoloured deceiver</name>
    <name type="synonym">Laccaria laccata var. bicolor</name>
    <dbReference type="NCBI Taxonomy" id="486041"/>
    <lineage>
        <taxon>Eukaryota</taxon>
        <taxon>Fungi</taxon>
        <taxon>Dikarya</taxon>
        <taxon>Basidiomycota</taxon>
        <taxon>Agaricomycotina</taxon>
        <taxon>Agaricomycetes</taxon>
        <taxon>Agaricomycetidae</taxon>
        <taxon>Agaricales</taxon>
        <taxon>Agaricineae</taxon>
        <taxon>Hydnangiaceae</taxon>
        <taxon>Laccaria</taxon>
    </lineage>
</organism>
<evidence type="ECO:0000313" key="3">
    <source>
        <dbReference type="Proteomes" id="UP000001194"/>
    </source>
</evidence>
<proteinExistence type="predicted"/>
<keyword evidence="3" id="KW-1185">Reference proteome</keyword>
<dbReference type="Proteomes" id="UP000001194">
    <property type="component" value="Unassembled WGS sequence"/>
</dbReference>
<feature type="signal peptide" evidence="1">
    <location>
        <begin position="1"/>
        <end position="19"/>
    </location>
</feature>
<dbReference type="HOGENOM" id="CLU_2961199_0_0_1"/>
<evidence type="ECO:0000313" key="2">
    <source>
        <dbReference type="EMBL" id="EDR04329.1"/>
    </source>
</evidence>
<name>B0DLN9_LACBS</name>
<accession>B0DLN9</accession>
<feature type="chain" id="PRO_5002749148" evidence="1">
    <location>
        <begin position="20"/>
        <end position="59"/>
    </location>
</feature>
<gene>
    <name evidence="2" type="ORF">LACBIDRAFT_304464</name>
</gene>
<dbReference type="GeneID" id="6080489"/>
<reference evidence="2 3" key="1">
    <citation type="journal article" date="2008" name="Nature">
        <title>The genome of Laccaria bicolor provides insights into mycorrhizal symbiosis.</title>
        <authorList>
            <person name="Martin F."/>
            <person name="Aerts A."/>
            <person name="Ahren D."/>
            <person name="Brun A."/>
            <person name="Danchin E.G.J."/>
            <person name="Duchaussoy F."/>
            <person name="Gibon J."/>
            <person name="Kohler A."/>
            <person name="Lindquist E."/>
            <person name="Pereda V."/>
            <person name="Salamov A."/>
            <person name="Shapiro H.J."/>
            <person name="Wuyts J."/>
            <person name="Blaudez D."/>
            <person name="Buee M."/>
            <person name="Brokstein P."/>
            <person name="Canbaeck B."/>
            <person name="Cohen D."/>
            <person name="Courty P.E."/>
            <person name="Coutinho P.M."/>
            <person name="Delaruelle C."/>
            <person name="Detter J.C."/>
            <person name="Deveau A."/>
            <person name="DiFazio S."/>
            <person name="Duplessis S."/>
            <person name="Fraissinet-Tachet L."/>
            <person name="Lucic E."/>
            <person name="Frey-Klett P."/>
            <person name="Fourrey C."/>
            <person name="Feussner I."/>
            <person name="Gay G."/>
            <person name="Grimwood J."/>
            <person name="Hoegger P.J."/>
            <person name="Jain P."/>
            <person name="Kilaru S."/>
            <person name="Labbe J."/>
            <person name="Lin Y.C."/>
            <person name="Legue V."/>
            <person name="Le Tacon F."/>
            <person name="Marmeisse R."/>
            <person name="Melayah D."/>
            <person name="Montanini B."/>
            <person name="Muratet M."/>
            <person name="Nehls U."/>
            <person name="Niculita-Hirzel H."/>
            <person name="Oudot-Le Secq M.P."/>
            <person name="Peter M."/>
            <person name="Quesneville H."/>
            <person name="Rajashekar B."/>
            <person name="Reich M."/>
            <person name="Rouhier N."/>
            <person name="Schmutz J."/>
            <person name="Yin T."/>
            <person name="Chalot M."/>
            <person name="Henrissat B."/>
            <person name="Kuees U."/>
            <person name="Lucas S."/>
            <person name="Van de Peer Y."/>
            <person name="Podila G.K."/>
            <person name="Polle A."/>
            <person name="Pukkila P.J."/>
            <person name="Richardson P.M."/>
            <person name="Rouze P."/>
            <person name="Sanders I.R."/>
            <person name="Stajich J.E."/>
            <person name="Tunlid A."/>
            <person name="Tuskan G."/>
            <person name="Grigoriev I.V."/>
        </authorList>
    </citation>
    <scope>NUCLEOTIDE SEQUENCE [LARGE SCALE GENOMIC DNA]</scope>
    <source>
        <strain evidence="3">S238N-H82 / ATCC MYA-4686</strain>
    </source>
</reference>
<evidence type="ECO:0000256" key="1">
    <source>
        <dbReference type="SAM" id="SignalP"/>
    </source>
</evidence>
<sequence>MLRISRIIALLALSAVAVASPLSAPGKSNRPIEVLSGRNATMFLRANSESSPIKNVKFL</sequence>
<keyword evidence="1" id="KW-0732">Signal</keyword>